<dbReference type="GO" id="GO:0016787">
    <property type="term" value="F:hydrolase activity"/>
    <property type="evidence" value="ECO:0007669"/>
    <property type="project" value="UniProtKB-KW"/>
</dbReference>
<dbReference type="InterPro" id="IPR000286">
    <property type="entry name" value="HDACs"/>
</dbReference>
<name>A0A4U1JG27_9BACT</name>
<feature type="compositionally biased region" description="Low complexity" evidence="3">
    <location>
        <begin position="328"/>
        <end position="339"/>
    </location>
</feature>
<dbReference type="Proteomes" id="UP000309215">
    <property type="component" value="Unassembled WGS sequence"/>
</dbReference>
<dbReference type="InterPro" id="IPR037138">
    <property type="entry name" value="His_deacetylse_dom_sf"/>
</dbReference>
<organism evidence="5 6">
    <name type="scientific">Polyangium fumosum</name>
    <dbReference type="NCBI Taxonomy" id="889272"/>
    <lineage>
        <taxon>Bacteria</taxon>
        <taxon>Pseudomonadati</taxon>
        <taxon>Myxococcota</taxon>
        <taxon>Polyangia</taxon>
        <taxon>Polyangiales</taxon>
        <taxon>Polyangiaceae</taxon>
        <taxon>Polyangium</taxon>
    </lineage>
</organism>
<dbReference type="SUPFAM" id="SSF52768">
    <property type="entry name" value="Arginase/deacetylase"/>
    <property type="match status" value="1"/>
</dbReference>
<dbReference type="PANTHER" id="PTHR10625">
    <property type="entry name" value="HISTONE DEACETYLASE HDAC1-RELATED"/>
    <property type="match status" value="1"/>
</dbReference>
<accession>A0A4U1JG27</accession>
<feature type="domain" description="Histone deacetylase" evidence="4">
    <location>
        <begin position="27"/>
        <end position="318"/>
    </location>
</feature>
<dbReference type="Pfam" id="PF00850">
    <property type="entry name" value="Hist_deacetyl"/>
    <property type="match status" value="1"/>
</dbReference>
<dbReference type="Gene3D" id="3.40.800.20">
    <property type="entry name" value="Histone deacetylase domain"/>
    <property type="match status" value="1"/>
</dbReference>
<protein>
    <submittedName>
        <fullName evidence="5">Histone deacetylase</fullName>
    </submittedName>
</protein>
<dbReference type="RefSeq" id="WP_136928653.1">
    <property type="nucleotide sequence ID" value="NZ_SSMQ01000007.1"/>
</dbReference>
<gene>
    <name evidence="5" type="ORF">E8A74_09615</name>
</gene>
<evidence type="ECO:0000313" key="6">
    <source>
        <dbReference type="Proteomes" id="UP000309215"/>
    </source>
</evidence>
<dbReference type="EMBL" id="SSMQ01000007">
    <property type="protein sequence ID" value="TKD10253.1"/>
    <property type="molecule type" value="Genomic_DNA"/>
</dbReference>
<evidence type="ECO:0000313" key="5">
    <source>
        <dbReference type="EMBL" id="TKD10253.1"/>
    </source>
</evidence>
<evidence type="ECO:0000256" key="2">
    <source>
        <dbReference type="ARBA" id="ARBA00022801"/>
    </source>
</evidence>
<keyword evidence="2" id="KW-0378">Hydrolase</keyword>
<sequence>MIATNPASQILVVGDALFDDHRSRGYHPERPERLHAARAALDRCAAEGLGVVSVETRDATEEELARVHDEAYLASLANLAGHHASLDPDTYLAPSSVAAARRAAGAGITLVDALLDPSSQKPGEARAPGLALLRPPGHHATRSRGMGFCLLNNVAVAAASALAKGLERVAILDWDVHHGNGTQDIFWTDPRVLYISLHQYPYYPGTGGLREKGAGDAEGYTVNVPLSQGAGDRVYAEAFRQIVDPVLEAFAPELILVSAGFDAHQRDPLADMCVSDQGYATMAALVARAAQRSAEGRLAFFLEGGYDLAALSSSLAETLLGATRAVTAESTSSSAPPASFRHTGEVTQARTTAAERWRGI</sequence>
<comment type="similarity">
    <text evidence="1">Belongs to the histone deacetylase family.</text>
</comment>
<dbReference type="InterPro" id="IPR023801">
    <property type="entry name" value="His_deacetylse_dom"/>
</dbReference>
<dbReference type="GO" id="GO:0040029">
    <property type="term" value="P:epigenetic regulation of gene expression"/>
    <property type="evidence" value="ECO:0007669"/>
    <property type="project" value="TreeGrafter"/>
</dbReference>
<dbReference type="PRINTS" id="PR01271">
    <property type="entry name" value="HISDACETLASE"/>
</dbReference>
<feature type="region of interest" description="Disordered" evidence="3">
    <location>
        <begin position="328"/>
        <end position="360"/>
    </location>
</feature>
<keyword evidence="6" id="KW-1185">Reference proteome</keyword>
<dbReference type="OrthoDB" id="9808367at2"/>
<dbReference type="CDD" id="cd09992">
    <property type="entry name" value="HDAC_classII"/>
    <property type="match status" value="1"/>
</dbReference>
<dbReference type="GO" id="GO:0004407">
    <property type="term" value="F:histone deacetylase activity"/>
    <property type="evidence" value="ECO:0007669"/>
    <property type="project" value="InterPro"/>
</dbReference>
<dbReference type="InterPro" id="IPR003084">
    <property type="entry name" value="HDAC_I/II"/>
</dbReference>
<evidence type="ECO:0000256" key="1">
    <source>
        <dbReference type="ARBA" id="ARBA00005947"/>
    </source>
</evidence>
<evidence type="ECO:0000256" key="3">
    <source>
        <dbReference type="SAM" id="MobiDB-lite"/>
    </source>
</evidence>
<dbReference type="PANTHER" id="PTHR10625:SF10">
    <property type="entry name" value="HISTONE DEACETYLASE HDAC1"/>
    <property type="match status" value="1"/>
</dbReference>
<dbReference type="AlphaFoldDB" id="A0A4U1JG27"/>
<dbReference type="PRINTS" id="PR01270">
    <property type="entry name" value="HDASUPER"/>
</dbReference>
<dbReference type="InterPro" id="IPR023696">
    <property type="entry name" value="Ureohydrolase_dom_sf"/>
</dbReference>
<comment type="caution">
    <text evidence="5">The sequence shown here is derived from an EMBL/GenBank/DDBJ whole genome shotgun (WGS) entry which is preliminary data.</text>
</comment>
<reference evidence="5 6" key="1">
    <citation type="submission" date="2019-04" db="EMBL/GenBank/DDBJ databases">
        <authorList>
            <person name="Li Y."/>
            <person name="Wang J."/>
        </authorList>
    </citation>
    <scope>NUCLEOTIDE SEQUENCE [LARGE SCALE GENOMIC DNA]</scope>
    <source>
        <strain evidence="5 6">DSM 14668</strain>
    </source>
</reference>
<proteinExistence type="inferred from homology"/>
<evidence type="ECO:0000259" key="4">
    <source>
        <dbReference type="Pfam" id="PF00850"/>
    </source>
</evidence>